<dbReference type="AlphaFoldDB" id="A0A4R0HD79"/>
<dbReference type="SUPFAM" id="SSF47090">
    <property type="entry name" value="PGBD-like"/>
    <property type="match status" value="1"/>
</dbReference>
<dbReference type="OrthoDB" id="3828307at2"/>
<feature type="domain" description="Peptidoglycan binding-like" evidence="2">
    <location>
        <begin position="78"/>
        <end position="146"/>
    </location>
</feature>
<organism evidence="3 4">
    <name type="scientific">Kribbella soli</name>
    <dbReference type="NCBI Taxonomy" id="1124743"/>
    <lineage>
        <taxon>Bacteria</taxon>
        <taxon>Bacillati</taxon>
        <taxon>Actinomycetota</taxon>
        <taxon>Actinomycetes</taxon>
        <taxon>Propionibacteriales</taxon>
        <taxon>Kribbellaceae</taxon>
        <taxon>Kribbella</taxon>
    </lineage>
</organism>
<comment type="caution">
    <text evidence="3">The sequence shown here is derived from an EMBL/GenBank/DDBJ whole genome shotgun (WGS) entry which is preliminary data.</text>
</comment>
<dbReference type="InterPro" id="IPR036365">
    <property type="entry name" value="PGBD-like_sf"/>
</dbReference>
<name>A0A4R0HD79_9ACTN</name>
<sequence length="168" mass="17952">MRMLKKAPRNILMISAVAAVGVAGSILATGPAEAVTTCNSWAYVRNVNLDPSASIVPIYGTGTTSSRSLNCNLYKGTSGDGVRQLQMTLNECYGPHPASGGVKKFSTNLATDGQFGSATEKALKTVQSYVGVTADGWYGPETRKKMKARDNNGSGNYCMYLKLPVTWW</sequence>
<feature type="signal peptide" evidence="1">
    <location>
        <begin position="1"/>
        <end position="34"/>
    </location>
</feature>
<gene>
    <name evidence="3" type="ORF">E0H45_27100</name>
</gene>
<keyword evidence="4" id="KW-1185">Reference proteome</keyword>
<evidence type="ECO:0000313" key="3">
    <source>
        <dbReference type="EMBL" id="TCC05679.1"/>
    </source>
</evidence>
<keyword evidence="1" id="KW-0732">Signal</keyword>
<accession>A0A4R0HD79</accession>
<dbReference type="InterPro" id="IPR002477">
    <property type="entry name" value="Peptidoglycan-bd-like"/>
</dbReference>
<proteinExistence type="predicted"/>
<dbReference type="Pfam" id="PF01471">
    <property type="entry name" value="PG_binding_1"/>
    <property type="match status" value="1"/>
</dbReference>
<reference evidence="3 4" key="1">
    <citation type="submission" date="2019-02" db="EMBL/GenBank/DDBJ databases">
        <title>Kribbella capetownensis sp. nov. and Kribbella speibonae sp. nov., isolated from soil.</title>
        <authorList>
            <person name="Curtis S.M."/>
            <person name="Norton I."/>
            <person name="Everest G.J."/>
            <person name="Meyers P.R."/>
        </authorList>
    </citation>
    <scope>NUCLEOTIDE SEQUENCE [LARGE SCALE GENOMIC DNA]</scope>
    <source>
        <strain evidence="3 4">KCTC 29219</strain>
    </source>
</reference>
<dbReference type="EMBL" id="SJJZ01000003">
    <property type="protein sequence ID" value="TCC05679.1"/>
    <property type="molecule type" value="Genomic_DNA"/>
</dbReference>
<evidence type="ECO:0000256" key="1">
    <source>
        <dbReference type="SAM" id="SignalP"/>
    </source>
</evidence>
<evidence type="ECO:0000313" key="4">
    <source>
        <dbReference type="Proteomes" id="UP000292346"/>
    </source>
</evidence>
<protein>
    <submittedName>
        <fullName evidence="3">Peptidoglycan-binding protein</fullName>
    </submittedName>
</protein>
<dbReference type="InterPro" id="IPR036366">
    <property type="entry name" value="PGBDSf"/>
</dbReference>
<dbReference type="Proteomes" id="UP000292346">
    <property type="component" value="Unassembled WGS sequence"/>
</dbReference>
<feature type="chain" id="PRO_5020533357" evidence="1">
    <location>
        <begin position="35"/>
        <end position="168"/>
    </location>
</feature>
<dbReference type="RefSeq" id="WP_131342458.1">
    <property type="nucleotide sequence ID" value="NZ_SJJZ01000003.1"/>
</dbReference>
<dbReference type="Gene3D" id="1.10.101.10">
    <property type="entry name" value="PGBD-like superfamily/PGBD"/>
    <property type="match status" value="1"/>
</dbReference>
<evidence type="ECO:0000259" key="2">
    <source>
        <dbReference type="Pfam" id="PF01471"/>
    </source>
</evidence>